<keyword evidence="2" id="KW-1185">Reference proteome</keyword>
<gene>
    <name evidence="1" type="ORF">LX16_4967</name>
</gene>
<accession>A0A562UQA7</accession>
<dbReference type="AlphaFoldDB" id="A0A562UQA7"/>
<dbReference type="Proteomes" id="UP000321617">
    <property type="component" value="Unassembled WGS sequence"/>
</dbReference>
<dbReference type="EMBL" id="VLLL01000010">
    <property type="protein sequence ID" value="TWJ07803.1"/>
    <property type="molecule type" value="Genomic_DNA"/>
</dbReference>
<sequence>MMSGMCVSLGPAEFTSTIAFAGIRNHPEHGLVHLLGYQNVVTDLGEGGNAMVLHVPAWELTPTHFLPVTGYPDLLERMAMAVPQVPYPGEVDWMTMSGDEPTVFPYGAYTVVVAPDPTRIPGALERVPPGRRPRLSPDLWRFYADVFPDHVVVLCCFDNREPVTAHPVLFWYAPLEPDVVTIPGVDCHTGDAPDLSTSVARDHVLAFGHVDGPPGRGVAVRHPRKLRRKLREWLPTEVTGVHLPPDTMTANGDFRLARESLTAGRVEDLEIGCG</sequence>
<organism evidence="1 2">
    <name type="scientific">Stackebrandtia albiflava</name>
    <dbReference type="NCBI Taxonomy" id="406432"/>
    <lineage>
        <taxon>Bacteria</taxon>
        <taxon>Bacillati</taxon>
        <taxon>Actinomycetota</taxon>
        <taxon>Actinomycetes</taxon>
        <taxon>Glycomycetales</taxon>
        <taxon>Glycomycetaceae</taxon>
        <taxon>Stackebrandtia</taxon>
    </lineage>
</organism>
<reference evidence="1 2" key="1">
    <citation type="journal article" date="2013" name="Stand. Genomic Sci.">
        <title>Genomic Encyclopedia of Type Strains, Phase I: The one thousand microbial genomes (KMG-I) project.</title>
        <authorList>
            <person name="Kyrpides N.C."/>
            <person name="Woyke T."/>
            <person name="Eisen J.A."/>
            <person name="Garrity G."/>
            <person name="Lilburn T.G."/>
            <person name="Beck B.J."/>
            <person name="Whitman W.B."/>
            <person name="Hugenholtz P."/>
            <person name="Klenk H.P."/>
        </authorList>
    </citation>
    <scope>NUCLEOTIDE SEQUENCE [LARGE SCALE GENOMIC DNA]</scope>
    <source>
        <strain evidence="1 2">DSM 45044</strain>
    </source>
</reference>
<comment type="caution">
    <text evidence="1">The sequence shown here is derived from an EMBL/GenBank/DDBJ whole genome shotgun (WGS) entry which is preliminary data.</text>
</comment>
<protein>
    <submittedName>
        <fullName evidence="1">Uncharacterized protein</fullName>
    </submittedName>
</protein>
<evidence type="ECO:0000313" key="2">
    <source>
        <dbReference type="Proteomes" id="UP000321617"/>
    </source>
</evidence>
<evidence type="ECO:0000313" key="1">
    <source>
        <dbReference type="EMBL" id="TWJ07803.1"/>
    </source>
</evidence>
<proteinExistence type="predicted"/>
<name>A0A562UQA7_9ACTN</name>